<protein>
    <submittedName>
        <fullName evidence="2">Uncharacterized protein</fullName>
    </submittedName>
</protein>
<accession>A0ABV6F9J0</accession>
<name>A0ABV6F9J0_9MICC</name>
<sequence>MIWSSNTLNDGPDNKGYPMATTGKTLSHQPTEPFARNDPGRTLYEQRAQWLPGLVQPPAPSWDDLDESVRERWRGDARA</sequence>
<gene>
    <name evidence="2" type="ORF">ACFFIO_15885</name>
</gene>
<evidence type="ECO:0000313" key="2">
    <source>
        <dbReference type="EMBL" id="MFC0249989.1"/>
    </source>
</evidence>
<evidence type="ECO:0000313" key="3">
    <source>
        <dbReference type="Proteomes" id="UP001589766"/>
    </source>
</evidence>
<dbReference type="EMBL" id="JBHLWH010000045">
    <property type="protein sequence ID" value="MFC0249989.1"/>
    <property type="molecule type" value="Genomic_DNA"/>
</dbReference>
<proteinExistence type="predicted"/>
<feature type="region of interest" description="Disordered" evidence="1">
    <location>
        <begin position="1"/>
        <end position="39"/>
    </location>
</feature>
<organism evidence="2 3">
    <name type="scientific">Citricoccus parietis</name>
    <dbReference type="NCBI Taxonomy" id="592307"/>
    <lineage>
        <taxon>Bacteria</taxon>
        <taxon>Bacillati</taxon>
        <taxon>Actinomycetota</taxon>
        <taxon>Actinomycetes</taxon>
        <taxon>Micrococcales</taxon>
        <taxon>Micrococcaceae</taxon>
        <taxon>Citricoccus</taxon>
    </lineage>
</organism>
<comment type="caution">
    <text evidence="2">The sequence shown here is derived from an EMBL/GenBank/DDBJ whole genome shotgun (WGS) entry which is preliminary data.</text>
</comment>
<dbReference type="Proteomes" id="UP001589766">
    <property type="component" value="Unassembled WGS sequence"/>
</dbReference>
<keyword evidence="3" id="KW-1185">Reference proteome</keyword>
<feature type="compositionally biased region" description="Basic and acidic residues" evidence="1">
    <location>
        <begin position="67"/>
        <end position="79"/>
    </location>
</feature>
<feature type="region of interest" description="Disordered" evidence="1">
    <location>
        <begin position="51"/>
        <end position="79"/>
    </location>
</feature>
<reference evidence="2 3" key="1">
    <citation type="submission" date="2024-09" db="EMBL/GenBank/DDBJ databases">
        <authorList>
            <person name="Sun Q."/>
            <person name="Mori K."/>
        </authorList>
    </citation>
    <scope>NUCLEOTIDE SEQUENCE [LARGE SCALE GENOMIC DNA]</scope>
    <source>
        <strain evidence="2 3">CCM 7609</strain>
    </source>
</reference>
<dbReference type="RefSeq" id="WP_378043341.1">
    <property type="nucleotide sequence ID" value="NZ_JBHLWH010000045.1"/>
</dbReference>
<evidence type="ECO:0000256" key="1">
    <source>
        <dbReference type="SAM" id="MobiDB-lite"/>
    </source>
</evidence>